<gene>
    <name evidence="2" type="ORF">SAMN05216177_102274</name>
</gene>
<feature type="transmembrane region" description="Helical" evidence="1">
    <location>
        <begin position="7"/>
        <end position="25"/>
    </location>
</feature>
<sequence>MKPTEKASIGAAIGGLIAGLGLAWLLPDAVWWVPVVFGCLVAGGLYGGIVKQMADERIADGDLFSKDKS</sequence>
<dbReference type="EMBL" id="FOXK01000002">
    <property type="protein sequence ID" value="SFP32348.1"/>
    <property type="molecule type" value="Genomic_DNA"/>
</dbReference>
<dbReference type="Proteomes" id="UP000182025">
    <property type="component" value="Unassembled WGS sequence"/>
</dbReference>
<name>A0A1I5PE17_9GAMM</name>
<dbReference type="AlphaFoldDB" id="A0A1I5PE17"/>
<feature type="transmembrane region" description="Helical" evidence="1">
    <location>
        <begin position="31"/>
        <end position="49"/>
    </location>
</feature>
<protein>
    <submittedName>
        <fullName evidence="2">Uncharacterized protein</fullName>
    </submittedName>
</protein>
<keyword evidence="1" id="KW-0812">Transmembrane</keyword>
<organism evidence="2 3">
    <name type="scientific">Ectopseudomonas toyotomiensis</name>
    <dbReference type="NCBI Taxonomy" id="554344"/>
    <lineage>
        <taxon>Bacteria</taxon>
        <taxon>Pseudomonadati</taxon>
        <taxon>Pseudomonadota</taxon>
        <taxon>Gammaproteobacteria</taxon>
        <taxon>Pseudomonadales</taxon>
        <taxon>Pseudomonadaceae</taxon>
        <taxon>Ectopseudomonas</taxon>
    </lineage>
</organism>
<keyword evidence="1" id="KW-0472">Membrane</keyword>
<accession>A0A1I5PE17</accession>
<keyword evidence="1" id="KW-1133">Transmembrane helix</keyword>
<reference evidence="3" key="1">
    <citation type="submission" date="2016-10" db="EMBL/GenBank/DDBJ databases">
        <authorList>
            <person name="Varghese N."/>
            <person name="Submissions S."/>
        </authorList>
    </citation>
    <scope>NUCLEOTIDE SEQUENCE [LARGE SCALE GENOMIC DNA]</scope>
    <source>
        <strain evidence="3">JCM 15604</strain>
    </source>
</reference>
<evidence type="ECO:0000256" key="1">
    <source>
        <dbReference type="SAM" id="Phobius"/>
    </source>
</evidence>
<proteinExistence type="predicted"/>
<evidence type="ECO:0000313" key="2">
    <source>
        <dbReference type="EMBL" id="SFP32348.1"/>
    </source>
</evidence>
<dbReference type="RefSeq" id="WP_074913689.1">
    <property type="nucleotide sequence ID" value="NZ_FOXK01000002.1"/>
</dbReference>
<keyword evidence="3" id="KW-1185">Reference proteome</keyword>
<dbReference type="OrthoDB" id="9992593at2"/>
<evidence type="ECO:0000313" key="3">
    <source>
        <dbReference type="Proteomes" id="UP000182025"/>
    </source>
</evidence>